<reference evidence="11" key="1">
    <citation type="submission" date="2021-06" db="EMBL/GenBank/DDBJ databases">
        <authorList>
            <person name="Kallberg Y."/>
            <person name="Tangrot J."/>
            <person name="Rosling A."/>
        </authorList>
    </citation>
    <scope>NUCLEOTIDE SEQUENCE</scope>
    <source>
        <strain evidence="11">IN212</strain>
    </source>
</reference>
<accession>A0A9N9P1T5</accession>
<feature type="non-terminal residue" evidence="11">
    <location>
        <position position="172"/>
    </location>
</feature>
<dbReference type="GO" id="GO:0006886">
    <property type="term" value="P:intracellular protein transport"/>
    <property type="evidence" value="ECO:0007669"/>
    <property type="project" value="InterPro"/>
</dbReference>
<dbReference type="InterPro" id="IPR048685">
    <property type="entry name" value="COG3_C"/>
</dbReference>
<evidence type="ECO:0000259" key="10">
    <source>
        <dbReference type="Pfam" id="PF20671"/>
    </source>
</evidence>
<feature type="domain" description="Conserved oligomeric Golgi complex subunit 3 C-terminal" evidence="10">
    <location>
        <begin position="134"/>
        <end position="166"/>
    </location>
</feature>
<comment type="similarity">
    <text evidence="2">Belongs to the COG3 family.</text>
</comment>
<dbReference type="GO" id="GO:0006891">
    <property type="term" value="P:intra-Golgi vesicle-mediated transport"/>
    <property type="evidence" value="ECO:0007669"/>
    <property type="project" value="TreeGrafter"/>
</dbReference>
<dbReference type="GO" id="GO:0017119">
    <property type="term" value="C:Golgi transport complex"/>
    <property type="evidence" value="ECO:0007669"/>
    <property type="project" value="TreeGrafter"/>
</dbReference>
<dbReference type="PANTHER" id="PTHR13302:SF8">
    <property type="entry name" value="CONSERVED OLIGOMERIC GOLGI COMPLEX SUBUNIT 3"/>
    <property type="match status" value="1"/>
</dbReference>
<keyword evidence="12" id="KW-1185">Reference proteome</keyword>
<evidence type="ECO:0000313" key="12">
    <source>
        <dbReference type="Proteomes" id="UP000789396"/>
    </source>
</evidence>
<dbReference type="GO" id="GO:0000139">
    <property type="term" value="C:Golgi membrane"/>
    <property type="evidence" value="ECO:0007669"/>
    <property type="project" value="UniProtKB-SubCell"/>
</dbReference>
<keyword evidence="7" id="KW-0472">Membrane</keyword>
<dbReference type="Proteomes" id="UP000789396">
    <property type="component" value="Unassembled WGS sequence"/>
</dbReference>
<dbReference type="GO" id="GO:0007030">
    <property type="term" value="P:Golgi organization"/>
    <property type="evidence" value="ECO:0007669"/>
    <property type="project" value="TreeGrafter"/>
</dbReference>
<evidence type="ECO:0000313" key="11">
    <source>
        <dbReference type="EMBL" id="CAG8782065.1"/>
    </source>
</evidence>
<evidence type="ECO:0000256" key="2">
    <source>
        <dbReference type="ARBA" id="ARBA00009936"/>
    </source>
</evidence>
<feature type="non-terminal residue" evidence="11">
    <location>
        <position position="1"/>
    </location>
</feature>
<evidence type="ECO:0000256" key="4">
    <source>
        <dbReference type="ARBA" id="ARBA00022448"/>
    </source>
</evidence>
<evidence type="ECO:0000256" key="7">
    <source>
        <dbReference type="ARBA" id="ARBA00023136"/>
    </source>
</evidence>
<feature type="domain" description="Conserved oligomeric Golgi complex subunit 3 N-terminal" evidence="9">
    <location>
        <begin position="2"/>
        <end position="84"/>
    </location>
</feature>
<evidence type="ECO:0000256" key="5">
    <source>
        <dbReference type="ARBA" id="ARBA00022927"/>
    </source>
</evidence>
<proteinExistence type="inferred from homology"/>
<dbReference type="AlphaFoldDB" id="A0A9N9P1T5"/>
<dbReference type="Pfam" id="PF04136">
    <property type="entry name" value="COG3_N"/>
    <property type="match status" value="1"/>
</dbReference>
<dbReference type="Pfam" id="PF20671">
    <property type="entry name" value="COG3_C"/>
    <property type="match status" value="1"/>
</dbReference>
<sequence>NNLTSLADAISSKLSYYNELEAITKLFNSPGENICEQPEFIPVLAKLDECLDYMQNSELYLMRFRQCMTRGITLIKMYFINTIKGLGIEISKKTNQSTNSTVQTALFYVKFRAVAPKLKELVHEVEKRCPAHRDYMYDYLRPRIIHETNIEVLSELCTILQVHLNQDPETIE</sequence>
<comment type="subcellular location">
    <subcellularLocation>
        <location evidence="1">Golgi apparatus membrane</location>
        <topology evidence="1">Peripheral membrane protein</topology>
    </subcellularLocation>
</comment>
<evidence type="ECO:0000256" key="3">
    <source>
        <dbReference type="ARBA" id="ARBA00020976"/>
    </source>
</evidence>
<dbReference type="OrthoDB" id="296793at2759"/>
<keyword evidence="4" id="KW-0813">Transport</keyword>
<keyword evidence="6" id="KW-0333">Golgi apparatus</keyword>
<protein>
    <recommendedName>
        <fullName evidence="3">Conserved oligomeric Golgi complex subunit 3</fullName>
    </recommendedName>
    <alternativeName>
        <fullName evidence="8">Component of oligomeric Golgi complex 3</fullName>
    </alternativeName>
</protein>
<organism evidence="11 12">
    <name type="scientific">Racocetra fulgida</name>
    <dbReference type="NCBI Taxonomy" id="60492"/>
    <lineage>
        <taxon>Eukaryota</taxon>
        <taxon>Fungi</taxon>
        <taxon>Fungi incertae sedis</taxon>
        <taxon>Mucoromycota</taxon>
        <taxon>Glomeromycotina</taxon>
        <taxon>Glomeromycetes</taxon>
        <taxon>Diversisporales</taxon>
        <taxon>Gigasporaceae</taxon>
        <taxon>Racocetra</taxon>
    </lineage>
</organism>
<dbReference type="GO" id="GO:0005801">
    <property type="term" value="C:cis-Golgi network"/>
    <property type="evidence" value="ECO:0007669"/>
    <property type="project" value="InterPro"/>
</dbReference>
<dbReference type="InterPro" id="IPR048320">
    <property type="entry name" value="COG3_N"/>
</dbReference>
<evidence type="ECO:0000259" key="9">
    <source>
        <dbReference type="Pfam" id="PF04136"/>
    </source>
</evidence>
<evidence type="ECO:0000256" key="6">
    <source>
        <dbReference type="ARBA" id="ARBA00023034"/>
    </source>
</evidence>
<keyword evidence="5" id="KW-0653">Protein transport</keyword>
<name>A0A9N9P1T5_9GLOM</name>
<dbReference type="InterPro" id="IPR007265">
    <property type="entry name" value="COG_su3"/>
</dbReference>
<comment type="caution">
    <text evidence="11">The sequence shown here is derived from an EMBL/GenBank/DDBJ whole genome shotgun (WGS) entry which is preliminary data.</text>
</comment>
<dbReference type="PANTHER" id="PTHR13302">
    <property type="entry name" value="CONSERVED OLIGOMERIC GOLGI COMPLEX COMPONENT 3"/>
    <property type="match status" value="1"/>
</dbReference>
<gene>
    <name evidence="11" type="ORF">RFULGI_LOCUS15915</name>
</gene>
<evidence type="ECO:0000256" key="1">
    <source>
        <dbReference type="ARBA" id="ARBA00004395"/>
    </source>
</evidence>
<dbReference type="EMBL" id="CAJVPZ010053573">
    <property type="protein sequence ID" value="CAG8782065.1"/>
    <property type="molecule type" value="Genomic_DNA"/>
</dbReference>
<evidence type="ECO:0000256" key="8">
    <source>
        <dbReference type="ARBA" id="ARBA00031339"/>
    </source>
</evidence>